<accession>A0A859FD01</accession>
<name>A0A859FD01_9BACI</name>
<protein>
    <submittedName>
        <fullName evidence="1">Uncharacterized protein</fullName>
    </submittedName>
</protein>
<dbReference type="EMBL" id="CP041372">
    <property type="protein sequence ID" value="QKS71233.1"/>
    <property type="molecule type" value="Genomic_DNA"/>
</dbReference>
<dbReference type="KEGG" id="psua:FLK61_31475"/>
<reference evidence="2" key="1">
    <citation type="submission" date="2019-07" db="EMBL/GenBank/DDBJ databases">
        <title>Bacillus alkalisoli sp. nov. isolated from saline soil.</title>
        <authorList>
            <person name="Sun J.-Q."/>
            <person name="Xu L."/>
        </authorList>
    </citation>
    <scope>NUCLEOTIDE SEQUENCE [LARGE SCALE GENOMIC DNA]</scope>
    <source>
        <strain evidence="2">M4U3P1</strain>
    </source>
</reference>
<organism evidence="1 2">
    <name type="scientific">Paenalkalicoccus suaedae</name>
    <dbReference type="NCBI Taxonomy" id="2592382"/>
    <lineage>
        <taxon>Bacteria</taxon>
        <taxon>Bacillati</taxon>
        <taxon>Bacillota</taxon>
        <taxon>Bacilli</taxon>
        <taxon>Bacillales</taxon>
        <taxon>Bacillaceae</taxon>
        <taxon>Paenalkalicoccus</taxon>
    </lineage>
</organism>
<evidence type="ECO:0000313" key="2">
    <source>
        <dbReference type="Proteomes" id="UP000318138"/>
    </source>
</evidence>
<evidence type="ECO:0000313" key="1">
    <source>
        <dbReference type="EMBL" id="QKS71233.1"/>
    </source>
</evidence>
<dbReference type="AlphaFoldDB" id="A0A859FD01"/>
<dbReference type="Proteomes" id="UP000318138">
    <property type="component" value="Chromosome"/>
</dbReference>
<sequence>MVIHYFCPLYNREIDEGKCLDINYELIRAKKKEELKMLQKFLKKDVKEIEKTCISCENYPFDK</sequence>
<dbReference type="RefSeq" id="WP_176009269.1">
    <property type="nucleotide sequence ID" value="NZ_CP041372.2"/>
</dbReference>
<keyword evidence="2" id="KW-1185">Reference proteome</keyword>
<gene>
    <name evidence="1" type="ORF">FLK61_31475</name>
</gene>
<proteinExistence type="predicted"/>